<gene>
    <name evidence="1" type="ORF">PCASD_23667</name>
</gene>
<sequence>MGGRPNNKGPTIKAIILAINTKLDGAFCSSGEVNHAISRADKDVELQIYRATHVPHPPPVRLAKELLVPIDQLS</sequence>
<dbReference type="Proteomes" id="UP000235392">
    <property type="component" value="Unassembled WGS sequence"/>
</dbReference>
<dbReference type="EMBL" id="PGCI01000478">
    <property type="protein sequence ID" value="PLW26200.1"/>
    <property type="molecule type" value="Genomic_DNA"/>
</dbReference>
<reference evidence="1 2" key="1">
    <citation type="submission" date="2017-11" db="EMBL/GenBank/DDBJ databases">
        <title>De novo assembly and phasing of dikaryotic genomes from two isolates of Puccinia coronata f. sp. avenae, the causal agent of oat crown rust.</title>
        <authorList>
            <person name="Miller M.E."/>
            <person name="Zhang Y."/>
            <person name="Omidvar V."/>
            <person name="Sperschneider J."/>
            <person name="Schwessinger B."/>
            <person name="Raley C."/>
            <person name="Palmer J.M."/>
            <person name="Garnica D."/>
            <person name="Upadhyaya N."/>
            <person name="Rathjen J."/>
            <person name="Taylor J.M."/>
            <person name="Park R.F."/>
            <person name="Dodds P.N."/>
            <person name="Hirsch C.D."/>
            <person name="Kianian S.F."/>
            <person name="Figueroa M."/>
        </authorList>
    </citation>
    <scope>NUCLEOTIDE SEQUENCE [LARGE SCALE GENOMIC DNA]</scope>
    <source>
        <strain evidence="1">12SD80</strain>
    </source>
</reference>
<accession>A0A2N5TL33</accession>
<protein>
    <submittedName>
        <fullName evidence="1">Uncharacterized protein</fullName>
    </submittedName>
</protein>
<comment type="caution">
    <text evidence="1">The sequence shown here is derived from an EMBL/GenBank/DDBJ whole genome shotgun (WGS) entry which is preliminary data.</text>
</comment>
<evidence type="ECO:0000313" key="1">
    <source>
        <dbReference type="EMBL" id="PLW26200.1"/>
    </source>
</evidence>
<proteinExistence type="predicted"/>
<dbReference type="AlphaFoldDB" id="A0A2N5TL33"/>
<name>A0A2N5TL33_9BASI</name>
<organism evidence="1 2">
    <name type="scientific">Puccinia coronata f. sp. avenae</name>
    <dbReference type="NCBI Taxonomy" id="200324"/>
    <lineage>
        <taxon>Eukaryota</taxon>
        <taxon>Fungi</taxon>
        <taxon>Dikarya</taxon>
        <taxon>Basidiomycota</taxon>
        <taxon>Pucciniomycotina</taxon>
        <taxon>Pucciniomycetes</taxon>
        <taxon>Pucciniales</taxon>
        <taxon>Pucciniaceae</taxon>
        <taxon>Puccinia</taxon>
    </lineage>
</organism>
<evidence type="ECO:0000313" key="2">
    <source>
        <dbReference type="Proteomes" id="UP000235392"/>
    </source>
</evidence>